<keyword evidence="3" id="KW-1185">Reference proteome</keyword>
<dbReference type="InterPro" id="IPR026960">
    <property type="entry name" value="RVT-Znf"/>
</dbReference>
<organism evidence="2 3">
    <name type="scientific">Vitis rotundifolia</name>
    <name type="common">Muscadine grape</name>
    <dbReference type="NCBI Taxonomy" id="103349"/>
    <lineage>
        <taxon>Eukaryota</taxon>
        <taxon>Viridiplantae</taxon>
        <taxon>Streptophyta</taxon>
        <taxon>Embryophyta</taxon>
        <taxon>Tracheophyta</taxon>
        <taxon>Spermatophyta</taxon>
        <taxon>Magnoliopsida</taxon>
        <taxon>eudicotyledons</taxon>
        <taxon>Gunneridae</taxon>
        <taxon>Pentapetalae</taxon>
        <taxon>rosids</taxon>
        <taxon>Vitales</taxon>
        <taxon>Vitaceae</taxon>
        <taxon>Viteae</taxon>
        <taxon>Vitis</taxon>
    </lineage>
</organism>
<comment type="caution">
    <text evidence="2">The sequence shown here is derived from an EMBL/GenBank/DDBJ whole genome shotgun (WGS) entry which is preliminary data.</text>
</comment>
<evidence type="ECO:0000313" key="2">
    <source>
        <dbReference type="EMBL" id="KAJ9702668.1"/>
    </source>
</evidence>
<dbReference type="Pfam" id="PF13966">
    <property type="entry name" value="zf-RVT"/>
    <property type="match status" value="1"/>
</dbReference>
<protein>
    <recommendedName>
        <fullName evidence="1">Reverse transcriptase zinc-binding domain-containing protein</fullName>
    </recommendedName>
</protein>
<accession>A0AA39DZL1</accession>
<gene>
    <name evidence="2" type="ORF">PVL29_004414</name>
</gene>
<proteinExistence type="predicted"/>
<evidence type="ECO:0000313" key="3">
    <source>
        <dbReference type="Proteomes" id="UP001168098"/>
    </source>
</evidence>
<reference evidence="2 3" key="1">
    <citation type="journal article" date="2023" name="BMC Biotechnol.">
        <title>Vitis rotundifolia cv Carlos genome sequencing.</title>
        <authorList>
            <person name="Huff M."/>
            <person name="Hulse-Kemp A."/>
            <person name="Scheffler B."/>
            <person name="Youngblood R."/>
            <person name="Simpson S."/>
            <person name="Babiker E."/>
            <person name="Staton M."/>
        </authorList>
    </citation>
    <scope>NUCLEOTIDE SEQUENCE [LARGE SCALE GENOMIC DNA]</scope>
    <source>
        <tissue evidence="2">Leaf</tissue>
    </source>
</reference>
<dbReference type="AlphaFoldDB" id="A0AA39DZL1"/>
<evidence type="ECO:0000259" key="1">
    <source>
        <dbReference type="Pfam" id="PF13966"/>
    </source>
</evidence>
<feature type="domain" description="Reverse transcriptase zinc-binding" evidence="1">
    <location>
        <begin position="34"/>
        <end position="78"/>
    </location>
</feature>
<dbReference type="EMBL" id="JARBHA010000004">
    <property type="protein sequence ID" value="KAJ9702668.1"/>
    <property type="molecule type" value="Genomic_DNA"/>
</dbReference>
<sequence>MDDVHRLFLGLNGKRVQQEVEDRVLWKETKCEKFSVKSLYKALVSGPPVSFPLTVIWKVCVQPRVRFFGWEASWGKALWTNFRREFDL</sequence>
<dbReference type="Proteomes" id="UP001168098">
    <property type="component" value="Unassembled WGS sequence"/>
</dbReference>
<name>A0AA39DZL1_VITRO</name>